<feature type="compositionally biased region" description="Basic residues" evidence="1">
    <location>
        <begin position="452"/>
        <end position="463"/>
    </location>
</feature>
<dbReference type="EMBL" id="MZNU01000162">
    <property type="protein sequence ID" value="OWP03873.1"/>
    <property type="molecule type" value="Genomic_DNA"/>
</dbReference>
<dbReference type="InParanoid" id="A0A218Z8K4"/>
<feature type="compositionally biased region" description="Polar residues" evidence="1">
    <location>
        <begin position="232"/>
        <end position="242"/>
    </location>
</feature>
<keyword evidence="3" id="KW-1185">Reference proteome</keyword>
<dbReference type="SUPFAM" id="SSF56112">
    <property type="entry name" value="Protein kinase-like (PK-like)"/>
    <property type="match status" value="1"/>
</dbReference>
<feature type="compositionally biased region" description="Polar residues" evidence="1">
    <location>
        <begin position="217"/>
        <end position="226"/>
    </location>
</feature>
<dbReference type="OrthoDB" id="2156052at2759"/>
<proteinExistence type="predicted"/>
<feature type="region of interest" description="Disordered" evidence="1">
    <location>
        <begin position="452"/>
        <end position="517"/>
    </location>
</feature>
<organism evidence="2 3">
    <name type="scientific">Diplocarpon coronariae</name>
    <dbReference type="NCBI Taxonomy" id="2795749"/>
    <lineage>
        <taxon>Eukaryota</taxon>
        <taxon>Fungi</taxon>
        <taxon>Dikarya</taxon>
        <taxon>Ascomycota</taxon>
        <taxon>Pezizomycotina</taxon>
        <taxon>Leotiomycetes</taxon>
        <taxon>Helotiales</taxon>
        <taxon>Drepanopezizaceae</taxon>
        <taxon>Diplocarpon</taxon>
    </lineage>
</organism>
<evidence type="ECO:0000313" key="2">
    <source>
        <dbReference type="EMBL" id="OWP03873.1"/>
    </source>
</evidence>
<sequence>MSSRRDSDFARIEQLLQEERRNRQEADERAEQERRRADKADERVEQARRRVEDEQRNRQEAESRAQIEGKKSRPTTFEEYIRACHTFLSKPLRFQTDKRLSTQGSITSTKNKPCPTLLKPWTDFPDLQQQLFERIYEYIPRNAELFSSTQYLTELGQDLCDRPLASEKDLEAYQRLAIERPTTHIISHLQQIEEARREFNLSGGIIFENHANTLSDSNEEVQQSLQDLRISSKGQASSSNPKPRNADQICVYKEADGTQNLCMVVEYKPSHKLSVFNLRAGLMQADKGSMNIPEDVINRITIPTDPEDKFVYHSEWLATAALTQTYAYMIENGLEYSKLTTGEADVLLQLKEDEPHTLYYHLAEPKFEAEAQSEVDILLCRTAVAQTLTFCLMALDSKPRSQKWRNDALDTAYRAVIDHEAILRQIPAEEKTLTPPPSVFYARIHSFKRSPIKLRPRKSRKARNSCGSADIIVHEDPQSPSSSSDGAADVDTPSKSRARTRRAVLGQMRSTKSSQAVEESDIRHQRYCTYACLLGLVRERSLDGACPNVNTHSAHGDGIHHALDRESLAKQMSRQLAQDPDNGCEPLGKQGARGALFKLTLESYGYTFVAKGTVAVFEAKLKHEGLVYQHLDKVQGELIPVYLGNIALVRPYFLDFGVRIVHMLLMSWAGEQAREDLMLAMGQDLAVETSRAVTQMLGYGVEHRDVRPPNVLWNPETRNVVLVDFERSEILKQVPVLQEISPNRKRNREHTHFDSSCRNLPTVFCLSNPESP</sequence>
<gene>
    <name evidence="2" type="ORF">B2J93_1631</name>
</gene>
<name>A0A218Z8K4_9HELO</name>
<comment type="caution">
    <text evidence="2">The sequence shown here is derived from an EMBL/GenBank/DDBJ whole genome shotgun (WGS) entry which is preliminary data.</text>
</comment>
<accession>A0A218Z8K4</accession>
<evidence type="ECO:0008006" key="4">
    <source>
        <dbReference type="Google" id="ProtNLM"/>
    </source>
</evidence>
<dbReference type="STRING" id="503106.A0A218Z8K4"/>
<feature type="region of interest" description="Disordered" evidence="1">
    <location>
        <begin position="16"/>
        <end position="73"/>
    </location>
</feature>
<dbReference type="AlphaFoldDB" id="A0A218Z8K4"/>
<dbReference type="InterPro" id="IPR011009">
    <property type="entry name" value="Kinase-like_dom_sf"/>
</dbReference>
<feature type="compositionally biased region" description="Polar residues" evidence="1">
    <location>
        <begin position="508"/>
        <end position="517"/>
    </location>
</feature>
<evidence type="ECO:0000313" key="3">
    <source>
        <dbReference type="Proteomes" id="UP000242519"/>
    </source>
</evidence>
<feature type="region of interest" description="Disordered" evidence="1">
    <location>
        <begin position="217"/>
        <end position="245"/>
    </location>
</feature>
<dbReference type="Proteomes" id="UP000242519">
    <property type="component" value="Unassembled WGS sequence"/>
</dbReference>
<protein>
    <recommendedName>
        <fullName evidence="4">Protein kinase domain-containing protein</fullName>
    </recommendedName>
</protein>
<reference evidence="2 3" key="1">
    <citation type="submission" date="2017-04" db="EMBL/GenBank/DDBJ databases">
        <title>Draft genome sequence of Marssonina coronaria NL1: causal agent of apple blotch.</title>
        <authorList>
            <person name="Cheng Q."/>
        </authorList>
    </citation>
    <scope>NUCLEOTIDE SEQUENCE [LARGE SCALE GENOMIC DNA]</scope>
    <source>
        <strain evidence="2 3">NL1</strain>
    </source>
</reference>
<evidence type="ECO:0000256" key="1">
    <source>
        <dbReference type="SAM" id="MobiDB-lite"/>
    </source>
</evidence>
<feature type="compositionally biased region" description="Basic and acidic residues" evidence="1">
    <location>
        <begin position="16"/>
        <end position="71"/>
    </location>
</feature>